<dbReference type="OrthoDB" id="6781255at2759"/>
<feature type="domain" description="HAT C-terminal dimerisation" evidence="1">
    <location>
        <begin position="91"/>
        <end position="167"/>
    </location>
</feature>
<dbReference type="GO" id="GO:0046983">
    <property type="term" value="F:protein dimerization activity"/>
    <property type="evidence" value="ECO:0007669"/>
    <property type="project" value="InterPro"/>
</dbReference>
<dbReference type="SUPFAM" id="SSF53098">
    <property type="entry name" value="Ribonuclease H-like"/>
    <property type="match status" value="1"/>
</dbReference>
<dbReference type="InterPro" id="IPR008906">
    <property type="entry name" value="HATC_C_dom"/>
</dbReference>
<organism evidence="2 3">
    <name type="scientific">Sitophilus oryzae</name>
    <name type="common">Rice weevil</name>
    <name type="synonym">Curculio oryzae</name>
    <dbReference type="NCBI Taxonomy" id="7048"/>
    <lineage>
        <taxon>Eukaryota</taxon>
        <taxon>Metazoa</taxon>
        <taxon>Ecdysozoa</taxon>
        <taxon>Arthropoda</taxon>
        <taxon>Hexapoda</taxon>
        <taxon>Insecta</taxon>
        <taxon>Pterygota</taxon>
        <taxon>Neoptera</taxon>
        <taxon>Endopterygota</taxon>
        <taxon>Coleoptera</taxon>
        <taxon>Polyphaga</taxon>
        <taxon>Cucujiformia</taxon>
        <taxon>Curculionidae</taxon>
        <taxon>Dryophthorinae</taxon>
        <taxon>Sitophilus</taxon>
    </lineage>
</organism>
<protein>
    <submittedName>
        <fullName evidence="3">Uncharacterized protein LOC115881941</fullName>
    </submittedName>
</protein>
<dbReference type="InParanoid" id="A0A6J2XXP7"/>
<reference evidence="3" key="1">
    <citation type="submission" date="2025-08" db="UniProtKB">
        <authorList>
            <consortium name="RefSeq"/>
        </authorList>
    </citation>
    <scope>IDENTIFICATION</scope>
    <source>
        <tissue evidence="3">Gonads</tissue>
    </source>
</reference>
<dbReference type="PANTHER" id="PTHR46880">
    <property type="entry name" value="RAS-ASSOCIATING DOMAIN-CONTAINING PROTEIN"/>
    <property type="match status" value="1"/>
</dbReference>
<evidence type="ECO:0000259" key="1">
    <source>
        <dbReference type="Pfam" id="PF05699"/>
    </source>
</evidence>
<evidence type="ECO:0000313" key="2">
    <source>
        <dbReference type="Proteomes" id="UP000504635"/>
    </source>
</evidence>
<dbReference type="AlphaFoldDB" id="A0A6J2XXP7"/>
<gene>
    <name evidence="3" type="primary">LOC115881941</name>
</gene>
<dbReference type="RefSeq" id="XP_030755535.1">
    <property type="nucleotide sequence ID" value="XM_030899675.1"/>
</dbReference>
<dbReference type="Pfam" id="PF05699">
    <property type="entry name" value="Dimer_Tnp_hAT"/>
    <property type="match status" value="1"/>
</dbReference>
<dbReference type="Proteomes" id="UP000504635">
    <property type="component" value="Unplaced"/>
</dbReference>
<proteinExistence type="predicted"/>
<sequence length="221" mass="25679">MLSSEENNNSVNNFRLRCLDFYIELCSQIQKRFSFNDPILNFCKIFNPLTVVSGNINSIAAKSIQYFPQLVTDIEKLDFEWRLSADSEEVQSIKDLDFEEFWEKIFRMKNSMDELLFPNLSILVKGIMCLPHSSATAERQFSQYNLIKTKVRNRLNIDTCDSILQSKDLLKGYSCHTWVPDTNLLKKKGLKNCAARKYLITFSCSYGMAMATWPTPRKHNI</sequence>
<dbReference type="KEGG" id="soy:115881941"/>
<name>A0A6J2XXP7_SITOR</name>
<evidence type="ECO:0000313" key="3">
    <source>
        <dbReference type="RefSeq" id="XP_030755535.1"/>
    </source>
</evidence>
<dbReference type="GeneID" id="115881941"/>
<dbReference type="PANTHER" id="PTHR46880:SF5">
    <property type="entry name" value="DUF4371 DOMAIN-CONTAINING PROTEIN"/>
    <property type="match status" value="1"/>
</dbReference>
<accession>A0A6J2XXP7</accession>
<dbReference type="InterPro" id="IPR012337">
    <property type="entry name" value="RNaseH-like_sf"/>
</dbReference>
<keyword evidence="2" id="KW-1185">Reference proteome</keyword>